<reference evidence="2" key="1">
    <citation type="journal article" date="2023" name="Front. Plant Sci.">
        <title>Chromosomal-level genome assembly of Melastoma candidum provides insights into trichome evolution.</title>
        <authorList>
            <person name="Zhong Y."/>
            <person name="Wu W."/>
            <person name="Sun C."/>
            <person name="Zou P."/>
            <person name="Liu Y."/>
            <person name="Dai S."/>
            <person name="Zhou R."/>
        </authorList>
    </citation>
    <scope>NUCLEOTIDE SEQUENCE [LARGE SCALE GENOMIC DNA]</scope>
</reference>
<comment type="caution">
    <text evidence="1">The sequence shown here is derived from an EMBL/GenBank/DDBJ whole genome shotgun (WGS) entry which is preliminary data.</text>
</comment>
<gene>
    <name evidence="1" type="ORF">MLD38_001962</name>
</gene>
<evidence type="ECO:0000313" key="2">
    <source>
        <dbReference type="Proteomes" id="UP001057402"/>
    </source>
</evidence>
<organism evidence="1 2">
    <name type="scientific">Melastoma candidum</name>
    <dbReference type="NCBI Taxonomy" id="119954"/>
    <lineage>
        <taxon>Eukaryota</taxon>
        <taxon>Viridiplantae</taxon>
        <taxon>Streptophyta</taxon>
        <taxon>Embryophyta</taxon>
        <taxon>Tracheophyta</taxon>
        <taxon>Spermatophyta</taxon>
        <taxon>Magnoliopsida</taxon>
        <taxon>eudicotyledons</taxon>
        <taxon>Gunneridae</taxon>
        <taxon>Pentapetalae</taxon>
        <taxon>rosids</taxon>
        <taxon>malvids</taxon>
        <taxon>Myrtales</taxon>
        <taxon>Melastomataceae</taxon>
        <taxon>Melastomatoideae</taxon>
        <taxon>Melastomateae</taxon>
        <taxon>Melastoma</taxon>
    </lineage>
</organism>
<dbReference type="EMBL" id="CM042880">
    <property type="protein sequence ID" value="KAI4389775.1"/>
    <property type="molecule type" value="Genomic_DNA"/>
</dbReference>
<name>A0ACB9SEE5_9MYRT</name>
<dbReference type="Proteomes" id="UP001057402">
    <property type="component" value="Chromosome 1"/>
</dbReference>
<keyword evidence="2" id="KW-1185">Reference proteome</keyword>
<proteinExistence type="predicted"/>
<accession>A0ACB9SEE5</accession>
<evidence type="ECO:0000313" key="1">
    <source>
        <dbReference type="EMBL" id="KAI4389775.1"/>
    </source>
</evidence>
<protein>
    <submittedName>
        <fullName evidence="1">Uncharacterized protein</fullName>
    </submittedName>
</protein>
<sequence length="357" mass="40506">MSTSSVPANGSGDADSQARRYVHYWCYRCHRTVRIANPANPSDIVCPRCSGQFLDEIDRASPLPLHDFTQFDPSPEARLLEALSLFLDPRVNQELNLGVQDREQEPRGRPRTRSQSRVPVEVEPLLPDPEVIRPRLERFPRRNRSLDRIGDPSDIDLNDLLGRPRTWVIVRPVDPSEPVIRPVSQRRRPNRLLDPRNFYTGPGLEELIQELTQNDRPGPPPAPDSAINAIPTVRIEERHLKNDSDCCPVCKEEFNLGGEARELPCKHIYHSDCIVPWLRLHNSCPVCRKELPEVTIATGGGPNPREGWLRGGRYGSLWPFRPRNRQVHPQGDGGGSTTSTHGSGEYPEHMMPRRSRL</sequence>